<evidence type="ECO:0000259" key="3">
    <source>
        <dbReference type="PROSITE" id="PS51186"/>
    </source>
</evidence>
<dbReference type="Pfam" id="PF13673">
    <property type="entry name" value="Acetyltransf_10"/>
    <property type="match status" value="1"/>
</dbReference>
<dbReference type="CDD" id="cd04301">
    <property type="entry name" value="NAT_SF"/>
    <property type="match status" value="1"/>
</dbReference>
<dbReference type="InterPro" id="IPR000182">
    <property type="entry name" value="GNAT_dom"/>
</dbReference>
<name>A0ABV2LPA3_9BACL</name>
<dbReference type="RefSeq" id="WP_233096384.1">
    <property type="nucleotide sequence ID" value="NZ_JAEACF010000001.1"/>
</dbReference>
<proteinExistence type="predicted"/>
<keyword evidence="1" id="KW-0808">Transferase</keyword>
<dbReference type="InterPro" id="IPR016181">
    <property type="entry name" value="Acyl_CoA_acyltransferase"/>
</dbReference>
<dbReference type="PANTHER" id="PTHR43626:SF4">
    <property type="entry name" value="GCN5-RELATED N-ACETYLTRANSFERASE 2, CHLOROPLASTIC"/>
    <property type="match status" value="1"/>
</dbReference>
<evidence type="ECO:0000256" key="2">
    <source>
        <dbReference type="ARBA" id="ARBA00023315"/>
    </source>
</evidence>
<dbReference type="PROSITE" id="PS51186">
    <property type="entry name" value="GNAT"/>
    <property type="match status" value="1"/>
</dbReference>
<feature type="domain" description="N-acetyltransferase" evidence="3">
    <location>
        <begin position="8"/>
        <end position="135"/>
    </location>
</feature>
<reference evidence="4 5" key="1">
    <citation type="submission" date="2024-06" db="EMBL/GenBank/DDBJ databases">
        <title>Genomic Encyclopedia of Type Strains, Phase IV (KMG-IV): sequencing the most valuable type-strain genomes for metagenomic binning, comparative biology and taxonomic classification.</title>
        <authorList>
            <person name="Goeker M."/>
        </authorList>
    </citation>
    <scope>NUCLEOTIDE SEQUENCE [LARGE SCALE GENOMIC DNA]</scope>
    <source>
        <strain evidence="4 5">DSM 100124</strain>
    </source>
</reference>
<organism evidence="4 5">
    <name type="scientific">Fictibacillus halophilus</name>
    <dbReference type="NCBI Taxonomy" id="1610490"/>
    <lineage>
        <taxon>Bacteria</taxon>
        <taxon>Bacillati</taxon>
        <taxon>Bacillota</taxon>
        <taxon>Bacilli</taxon>
        <taxon>Bacillales</taxon>
        <taxon>Fictibacillaceae</taxon>
        <taxon>Fictibacillus</taxon>
    </lineage>
</organism>
<protein>
    <submittedName>
        <fullName evidence="4">Ribosomal protein S18 acetylase RimI-like enzyme</fullName>
    </submittedName>
</protein>
<evidence type="ECO:0000256" key="1">
    <source>
        <dbReference type="ARBA" id="ARBA00022679"/>
    </source>
</evidence>
<comment type="caution">
    <text evidence="4">The sequence shown here is derived from an EMBL/GenBank/DDBJ whole genome shotgun (WGS) entry which is preliminary data.</text>
</comment>
<dbReference type="EMBL" id="JBEPMP010000001">
    <property type="protein sequence ID" value="MET3729397.1"/>
    <property type="molecule type" value="Genomic_DNA"/>
</dbReference>
<keyword evidence="2" id="KW-0012">Acyltransferase</keyword>
<evidence type="ECO:0000313" key="5">
    <source>
        <dbReference type="Proteomes" id="UP001549097"/>
    </source>
</evidence>
<dbReference type="PANTHER" id="PTHR43626">
    <property type="entry name" value="ACYL-COA N-ACYLTRANSFERASE"/>
    <property type="match status" value="1"/>
</dbReference>
<evidence type="ECO:0000313" key="4">
    <source>
        <dbReference type="EMBL" id="MET3729397.1"/>
    </source>
</evidence>
<keyword evidence="5" id="KW-1185">Reference proteome</keyword>
<sequence length="135" mass="15595">MVDIEEKITFVTDDKDVSVSKFLSLVNAVWPGDYHEQSTVEALKRTLNITAWDHEKLVGCVRILTDGYFFGTITEILVRPDYQGRKIGKHLMEIAWEQSPTSLFIGAQPGKEHFFEKLGYTKSIQSFQKKKQRNR</sequence>
<dbReference type="SUPFAM" id="SSF55729">
    <property type="entry name" value="Acyl-CoA N-acyltransferases (Nat)"/>
    <property type="match status" value="1"/>
</dbReference>
<dbReference type="Proteomes" id="UP001549097">
    <property type="component" value="Unassembled WGS sequence"/>
</dbReference>
<accession>A0ABV2LPA3</accession>
<gene>
    <name evidence="4" type="ORF">ABID52_002978</name>
</gene>
<dbReference type="InterPro" id="IPR045039">
    <property type="entry name" value="NSI-like"/>
</dbReference>
<dbReference type="Gene3D" id="3.40.630.30">
    <property type="match status" value="1"/>
</dbReference>